<comment type="caution">
    <text evidence="9">The sequence shown here is derived from an EMBL/GenBank/DDBJ whole genome shotgun (WGS) entry which is preliminary data.</text>
</comment>
<accession>Q1YMW3</accession>
<feature type="domain" description="Methyl-accepting transducer" evidence="5">
    <location>
        <begin position="306"/>
        <end position="535"/>
    </location>
</feature>
<dbReference type="InterPro" id="IPR003660">
    <property type="entry name" value="HAMP_dom"/>
</dbReference>
<dbReference type="FunFam" id="1.10.287.950:FF:000001">
    <property type="entry name" value="Methyl-accepting chemotaxis sensory transducer"/>
    <property type="match status" value="1"/>
</dbReference>
<feature type="domain" description="PAC" evidence="7">
    <location>
        <begin position="208"/>
        <end position="260"/>
    </location>
</feature>
<evidence type="ECO:0000259" key="5">
    <source>
        <dbReference type="PROSITE" id="PS50111"/>
    </source>
</evidence>
<dbReference type="OrthoDB" id="9765776at2"/>
<evidence type="ECO:0000313" key="9">
    <source>
        <dbReference type="EMBL" id="EAS51268.1"/>
    </source>
</evidence>
<evidence type="ECO:0000313" key="10">
    <source>
        <dbReference type="Proteomes" id="UP000000321"/>
    </source>
</evidence>
<dbReference type="Gene3D" id="1.10.287.950">
    <property type="entry name" value="Methyl-accepting chemotaxis protein"/>
    <property type="match status" value="1"/>
</dbReference>
<keyword evidence="4" id="KW-0807">Transducer</keyword>
<protein>
    <submittedName>
        <fullName evidence="9">Methyl accepting chemotaxis protein</fullName>
    </submittedName>
</protein>
<dbReference type="SUPFAM" id="SSF55785">
    <property type="entry name" value="PYP-like sensor domain (PAS domain)"/>
    <property type="match status" value="2"/>
</dbReference>
<dbReference type="PANTHER" id="PTHR43531">
    <property type="entry name" value="PROTEIN ICFG"/>
    <property type="match status" value="1"/>
</dbReference>
<dbReference type="Pfam" id="PF08447">
    <property type="entry name" value="PAS_3"/>
    <property type="match status" value="2"/>
</dbReference>
<keyword evidence="2" id="KW-0145">Chemotaxis</keyword>
<dbReference type="PROSITE" id="PS50885">
    <property type="entry name" value="HAMP"/>
    <property type="match status" value="1"/>
</dbReference>
<dbReference type="BioCyc" id="AURANTIMONAS:SI859A1_02083-MONOMER"/>
<dbReference type="InterPro" id="IPR013655">
    <property type="entry name" value="PAS_fold_3"/>
</dbReference>
<dbReference type="CDD" id="cd00130">
    <property type="entry name" value="PAS"/>
    <property type="match status" value="2"/>
</dbReference>
<comment type="subcellular location">
    <subcellularLocation>
        <location evidence="1">Membrane</location>
    </subcellularLocation>
</comment>
<dbReference type="GO" id="GO:0004888">
    <property type="term" value="F:transmembrane signaling receptor activity"/>
    <property type="evidence" value="ECO:0007669"/>
    <property type="project" value="InterPro"/>
</dbReference>
<dbReference type="CDD" id="cd11386">
    <property type="entry name" value="MCP_signal"/>
    <property type="match status" value="1"/>
</dbReference>
<name>Q1YMW3_AURMS</name>
<sequence>MHIPFSSQSRLADPSLVFDALSKSLAIIEFDPIGNILTANENFCRAMGYRADEIVGRHHSMFVEPAYARSAEYKAFWHKLGSGTFDTREYKRVGAGGREVWIQASYNPVIDRRGKVIKVVKLATDITAEKLKAAENAGRLDALSRAEAVIEFTVDGTIVDANDNFLNAVGYRLDEIKGQHHRMFVEPRYAASSDYADFWEKLGSGQFVSAEFKRIGKNGREVWIQASYNPILDMNGKVMKVVKFATDITGRIEAVNSIAEGLKRLADGDIAQRVERPFIPTLDKLRVDFNASLEVVEKAMRQVGETAQSIYAATKEIQVASNDLARRTEQQAASVEQTASAIAEMTDSVKVSTRRAEEVGSLVTQTRNEAEASGEVVERTVAAMGKIETSSDQIVSIIAVIDEIAFQTNLLALNAGVEAARAGEAGRGFAVVAQEVRALAQRSATAAKEIKTLINESNAQVKSGAALVGETGQALKAIVTKVQDISAHVASIVEAARSQAVGLSEINKAVGSIDQGTQQNAAMVEESSAACHHLLDQTTTLNRLLGHFDVVQPDHDGVQSQSKTVASGSVVQLRTTSRSAPVAGNAALRAPEAAPAWKEF</sequence>
<dbReference type="PANTHER" id="PTHR43531:SF11">
    <property type="entry name" value="METHYL-ACCEPTING CHEMOTAXIS PROTEIN 3"/>
    <property type="match status" value="1"/>
</dbReference>
<dbReference type="InterPro" id="IPR035965">
    <property type="entry name" value="PAS-like_dom_sf"/>
</dbReference>
<dbReference type="InterPro" id="IPR051310">
    <property type="entry name" value="MCP_chemotaxis"/>
</dbReference>
<dbReference type="InterPro" id="IPR004090">
    <property type="entry name" value="Chemotax_Me-accpt_rcpt"/>
</dbReference>
<comment type="similarity">
    <text evidence="3">Belongs to the methyl-accepting chemotaxis (MCP) protein family.</text>
</comment>
<dbReference type="InterPro" id="IPR000014">
    <property type="entry name" value="PAS"/>
</dbReference>
<evidence type="ECO:0000259" key="7">
    <source>
        <dbReference type="PROSITE" id="PS50113"/>
    </source>
</evidence>
<dbReference type="InterPro" id="IPR004089">
    <property type="entry name" value="MCPsignal_dom"/>
</dbReference>
<dbReference type="NCBIfam" id="TIGR00229">
    <property type="entry name" value="sensory_box"/>
    <property type="match status" value="2"/>
</dbReference>
<dbReference type="Pfam" id="PF00015">
    <property type="entry name" value="MCPsignal"/>
    <property type="match status" value="1"/>
</dbReference>
<dbReference type="Proteomes" id="UP000000321">
    <property type="component" value="Unassembled WGS sequence"/>
</dbReference>
<dbReference type="SMART" id="SM00086">
    <property type="entry name" value="PAC"/>
    <property type="match status" value="2"/>
</dbReference>
<feature type="domain" description="PAC" evidence="7">
    <location>
        <begin position="86"/>
        <end position="138"/>
    </location>
</feature>
<feature type="domain" description="PAS" evidence="6">
    <location>
        <begin position="27"/>
        <end position="57"/>
    </location>
</feature>
<reference evidence="9 10" key="1">
    <citation type="journal article" date="2008" name="Appl. Environ. Microbiol.">
        <title>Genomic insights into Mn(II) oxidation by the marine alphaproteobacterium Aurantimonas sp. strain SI85-9A1.</title>
        <authorList>
            <person name="Dick G.J."/>
            <person name="Podell S."/>
            <person name="Johnson H.A."/>
            <person name="Rivera-Espinoza Y."/>
            <person name="Bernier-Latmani R."/>
            <person name="McCarthy J.K."/>
            <person name="Torpey J.W."/>
            <person name="Clement B.G."/>
            <person name="Gaasterland T."/>
            <person name="Tebo B.M."/>
        </authorList>
    </citation>
    <scope>NUCLEOTIDE SEQUENCE [LARGE SCALE GENOMIC DNA]</scope>
    <source>
        <strain evidence="9 10">SI85-9A1</strain>
    </source>
</reference>
<feature type="domain" description="HAMP" evidence="8">
    <location>
        <begin position="249"/>
        <end position="301"/>
    </location>
</feature>
<evidence type="ECO:0000259" key="8">
    <source>
        <dbReference type="PROSITE" id="PS50885"/>
    </source>
</evidence>
<evidence type="ECO:0000259" key="6">
    <source>
        <dbReference type="PROSITE" id="PS50112"/>
    </source>
</evidence>
<dbReference type="SMART" id="SM00091">
    <property type="entry name" value="PAS"/>
    <property type="match status" value="2"/>
</dbReference>
<dbReference type="PROSITE" id="PS50111">
    <property type="entry name" value="CHEMOTAXIS_TRANSDUC_2"/>
    <property type="match status" value="1"/>
</dbReference>
<dbReference type="AlphaFoldDB" id="Q1YMW3"/>
<evidence type="ECO:0000256" key="1">
    <source>
        <dbReference type="ARBA" id="ARBA00004370"/>
    </source>
</evidence>
<dbReference type="GO" id="GO:0006935">
    <property type="term" value="P:chemotaxis"/>
    <property type="evidence" value="ECO:0007669"/>
    <property type="project" value="UniProtKB-KW"/>
</dbReference>
<dbReference type="PRINTS" id="PR00260">
    <property type="entry name" value="CHEMTRNSDUCR"/>
</dbReference>
<dbReference type="EMBL" id="AAPJ01000001">
    <property type="protein sequence ID" value="EAS51268.1"/>
    <property type="molecule type" value="Genomic_DNA"/>
</dbReference>
<dbReference type="RefSeq" id="WP_009209910.1">
    <property type="nucleotide sequence ID" value="NZ_BBWP01000021.1"/>
</dbReference>
<evidence type="ECO:0000256" key="3">
    <source>
        <dbReference type="ARBA" id="ARBA00029447"/>
    </source>
</evidence>
<dbReference type="HOGENOM" id="CLU_000445_107_26_5"/>
<evidence type="ECO:0000256" key="2">
    <source>
        <dbReference type="ARBA" id="ARBA00022500"/>
    </source>
</evidence>
<dbReference type="PROSITE" id="PS50113">
    <property type="entry name" value="PAC"/>
    <property type="match status" value="2"/>
</dbReference>
<dbReference type="PROSITE" id="PS50112">
    <property type="entry name" value="PAS"/>
    <property type="match status" value="1"/>
</dbReference>
<dbReference type="Gene3D" id="3.30.450.20">
    <property type="entry name" value="PAS domain"/>
    <property type="match status" value="2"/>
</dbReference>
<proteinExistence type="inferred from homology"/>
<dbReference type="SMART" id="SM00283">
    <property type="entry name" value="MA"/>
    <property type="match status" value="1"/>
</dbReference>
<gene>
    <name evidence="9" type="ORF">SI859A1_02083</name>
</gene>
<organism evidence="9 10">
    <name type="scientific">Aurantimonas manganoxydans (strain ATCC BAA-1229 / DSM 21871 / SI85-9A1)</name>
    <dbReference type="NCBI Taxonomy" id="287752"/>
    <lineage>
        <taxon>Bacteria</taxon>
        <taxon>Pseudomonadati</taxon>
        <taxon>Pseudomonadota</taxon>
        <taxon>Alphaproteobacteria</taxon>
        <taxon>Hyphomicrobiales</taxon>
        <taxon>Aurantimonadaceae</taxon>
        <taxon>Aurantimonas</taxon>
    </lineage>
</organism>
<keyword evidence="10" id="KW-1185">Reference proteome</keyword>
<dbReference type="SUPFAM" id="SSF58104">
    <property type="entry name" value="Methyl-accepting chemotaxis protein (MCP) signaling domain"/>
    <property type="match status" value="1"/>
</dbReference>
<dbReference type="InterPro" id="IPR000700">
    <property type="entry name" value="PAS-assoc_C"/>
</dbReference>
<dbReference type="GO" id="GO:0016020">
    <property type="term" value="C:membrane"/>
    <property type="evidence" value="ECO:0007669"/>
    <property type="project" value="UniProtKB-SubCell"/>
</dbReference>
<dbReference type="GO" id="GO:0007165">
    <property type="term" value="P:signal transduction"/>
    <property type="evidence" value="ECO:0007669"/>
    <property type="project" value="UniProtKB-KW"/>
</dbReference>
<dbReference type="InterPro" id="IPR001610">
    <property type="entry name" value="PAC"/>
</dbReference>
<evidence type="ECO:0000256" key="4">
    <source>
        <dbReference type="PROSITE-ProRule" id="PRU00284"/>
    </source>
</evidence>